<evidence type="ECO:0000313" key="1">
    <source>
        <dbReference type="Ensembl" id="ENSTMTP00000028432.1"/>
    </source>
</evidence>
<reference evidence="1" key="2">
    <citation type="submission" date="2025-09" db="UniProtKB">
        <authorList>
            <consortium name="Ensembl"/>
        </authorList>
    </citation>
    <scope>IDENTIFICATION</scope>
</reference>
<dbReference type="SUPFAM" id="SSF57850">
    <property type="entry name" value="RING/U-box"/>
    <property type="match status" value="1"/>
</dbReference>
<dbReference type="Proteomes" id="UP000472274">
    <property type="component" value="Unplaced"/>
</dbReference>
<reference evidence="1" key="1">
    <citation type="submission" date="2025-08" db="UniProtKB">
        <authorList>
            <consortium name="Ensembl"/>
        </authorList>
    </citation>
    <scope>IDENTIFICATION</scope>
</reference>
<dbReference type="GeneTree" id="ENSGT01000000221725"/>
<accession>A0A674K7H3</accession>
<evidence type="ECO:0000313" key="2">
    <source>
        <dbReference type="Proteomes" id="UP000472274"/>
    </source>
</evidence>
<dbReference type="Ensembl" id="ENSTMTT00000029465.1">
    <property type="protein sequence ID" value="ENSTMTP00000028432.1"/>
    <property type="gene ID" value="ENSTMTG00000020641.1"/>
</dbReference>
<dbReference type="InParanoid" id="A0A674K7H3"/>
<organism evidence="1 2">
    <name type="scientific">Terrapene triunguis</name>
    <name type="common">Three-toed box turtle</name>
    <dbReference type="NCBI Taxonomy" id="2587831"/>
    <lineage>
        <taxon>Eukaryota</taxon>
        <taxon>Metazoa</taxon>
        <taxon>Chordata</taxon>
        <taxon>Craniata</taxon>
        <taxon>Vertebrata</taxon>
        <taxon>Euteleostomi</taxon>
        <taxon>Archelosauria</taxon>
        <taxon>Testudinata</taxon>
        <taxon>Testudines</taxon>
        <taxon>Cryptodira</taxon>
        <taxon>Durocryptodira</taxon>
        <taxon>Testudinoidea</taxon>
        <taxon>Emydidae</taxon>
        <taxon>Terrapene</taxon>
    </lineage>
</organism>
<dbReference type="AlphaFoldDB" id="A0A674K7H3"/>
<sequence length="77" mass="8375">MELPGGPYVNYMSAEGDPASETSLQISANDFSCICCCAILVNPTTLSWEHTSSQHCLCPQCRKKNGKSSQRSKLFSS</sequence>
<protein>
    <submittedName>
        <fullName evidence="1">Uncharacterized protein</fullName>
    </submittedName>
</protein>
<keyword evidence="2" id="KW-1185">Reference proteome</keyword>
<proteinExistence type="predicted"/>
<name>A0A674K7H3_9SAUR</name>